<sequence>MKRKLLLSLFLLSLSVFLKDITFADHKDDSPSIKRYERISTVESEKATLSWMAEDKVDTSKLLNTSRGSDRLEVLSENEELGILLLDDKSGKNIVMIQGEGELLLLTYSKKDVKRPYNLLEFKLEDNIISTDQFYYVKSLISARV</sequence>
<organism evidence="2 3">
    <name type="scientific">Propionigenium maris DSM 9537</name>
    <dbReference type="NCBI Taxonomy" id="1123000"/>
    <lineage>
        <taxon>Bacteria</taxon>
        <taxon>Fusobacteriati</taxon>
        <taxon>Fusobacteriota</taxon>
        <taxon>Fusobacteriia</taxon>
        <taxon>Fusobacteriales</taxon>
        <taxon>Fusobacteriaceae</taxon>
        <taxon>Propionigenium</taxon>
    </lineage>
</organism>
<comment type="caution">
    <text evidence="2">The sequence shown here is derived from an EMBL/GenBank/DDBJ whole genome shotgun (WGS) entry which is preliminary data.</text>
</comment>
<proteinExistence type="predicted"/>
<dbReference type="AlphaFoldDB" id="A0A9W6GN21"/>
<dbReference type="EMBL" id="BSDY01000033">
    <property type="protein sequence ID" value="GLI58074.1"/>
    <property type="molecule type" value="Genomic_DNA"/>
</dbReference>
<feature type="chain" id="PRO_5040784043" evidence="1">
    <location>
        <begin position="19"/>
        <end position="145"/>
    </location>
</feature>
<protein>
    <submittedName>
        <fullName evidence="2">Uncharacterized protein</fullName>
    </submittedName>
</protein>
<dbReference type="RefSeq" id="WP_281837749.1">
    <property type="nucleotide sequence ID" value="NZ_BSDY01000033.1"/>
</dbReference>
<gene>
    <name evidence="2" type="ORF">PM10SUCC1_35880</name>
</gene>
<keyword evidence="3" id="KW-1185">Reference proteome</keyword>
<dbReference type="Proteomes" id="UP001144471">
    <property type="component" value="Unassembled WGS sequence"/>
</dbReference>
<reference evidence="2" key="1">
    <citation type="submission" date="2022-12" db="EMBL/GenBank/DDBJ databases">
        <title>Reference genome sequencing for broad-spectrum identification of bacterial and archaeal isolates by mass spectrometry.</title>
        <authorList>
            <person name="Sekiguchi Y."/>
            <person name="Tourlousse D.M."/>
        </authorList>
    </citation>
    <scope>NUCLEOTIDE SEQUENCE</scope>
    <source>
        <strain evidence="2">10succ1</strain>
    </source>
</reference>
<keyword evidence="1" id="KW-0732">Signal</keyword>
<feature type="signal peptide" evidence="1">
    <location>
        <begin position="1"/>
        <end position="18"/>
    </location>
</feature>
<evidence type="ECO:0000313" key="3">
    <source>
        <dbReference type="Proteomes" id="UP001144471"/>
    </source>
</evidence>
<name>A0A9W6GN21_9FUSO</name>
<accession>A0A9W6GN21</accession>
<evidence type="ECO:0000313" key="2">
    <source>
        <dbReference type="EMBL" id="GLI58074.1"/>
    </source>
</evidence>
<evidence type="ECO:0000256" key="1">
    <source>
        <dbReference type="SAM" id="SignalP"/>
    </source>
</evidence>